<evidence type="ECO:0000313" key="14">
    <source>
        <dbReference type="RefSeq" id="XP_020095232.1"/>
    </source>
</evidence>
<dbReference type="InterPro" id="IPR016035">
    <property type="entry name" value="Acyl_Trfase/lysoPLipase"/>
</dbReference>
<dbReference type="AlphaFoldDB" id="A0A6P5FQ84"/>
<evidence type="ECO:0000313" key="11">
    <source>
        <dbReference type="Proteomes" id="UP000515123"/>
    </source>
</evidence>
<dbReference type="RefSeq" id="XP_020095215.1">
    <property type="nucleotide sequence ID" value="XM_020239626.1"/>
</dbReference>
<dbReference type="Proteomes" id="UP000515123">
    <property type="component" value="Linkage group 1"/>
</dbReference>
<feature type="chain" id="PRO_5044648052" description="Patatin" evidence="9">
    <location>
        <begin position="19"/>
        <end position="446"/>
    </location>
</feature>
<evidence type="ECO:0000256" key="6">
    <source>
        <dbReference type="ARBA" id="ARBA00025642"/>
    </source>
</evidence>
<evidence type="ECO:0000256" key="3">
    <source>
        <dbReference type="ARBA" id="ARBA00022821"/>
    </source>
</evidence>
<dbReference type="GO" id="GO:0004620">
    <property type="term" value="F:phospholipase activity"/>
    <property type="evidence" value="ECO:0007669"/>
    <property type="project" value="TreeGrafter"/>
</dbReference>
<feature type="active site" description="Proton acceptor" evidence="7">
    <location>
        <position position="259"/>
    </location>
</feature>
<evidence type="ECO:0000313" key="12">
    <source>
        <dbReference type="RefSeq" id="XP_020095215.1"/>
    </source>
</evidence>
<reference evidence="11" key="1">
    <citation type="journal article" date="2015" name="Nat. Genet.">
        <title>The pineapple genome and the evolution of CAM photosynthesis.</title>
        <authorList>
            <person name="Ming R."/>
            <person name="VanBuren R."/>
            <person name="Wai C.M."/>
            <person name="Tang H."/>
            <person name="Schatz M.C."/>
            <person name="Bowers J.E."/>
            <person name="Lyons E."/>
            <person name="Wang M.L."/>
            <person name="Chen J."/>
            <person name="Biggers E."/>
            <person name="Zhang J."/>
            <person name="Huang L."/>
            <person name="Zhang L."/>
            <person name="Miao W."/>
            <person name="Zhang J."/>
            <person name="Ye Z."/>
            <person name="Miao C."/>
            <person name="Lin Z."/>
            <person name="Wang H."/>
            <person name="Zhou H."/>
            <person name="Yim W.C."/>
            <person name="Priest H.D."/>
            <person name="Zheng C."/>
            <person name="Woodhouse M."/>
            <person name="Edger P.P."/>
            <person name="Guyot R."/>
            <person name="Guo H.B."/>
            <person name="Guo H."/>
            <person name="Zheng G."/>
            <person name="Singh R."/>
            <person name="Sharma A."/>
            <person name="Min X."/>
            <person name="Zheng Y."/>
            <person name="Lee H."/>
            <person name="Gurtowski J."/>
            <person name="Sedlazeck F.J."/>
            <person name="Harkess A."/>
            <person name="McKain M.R."/>
            <person name="Liao Z."/>
            <person name="Fang J."/>
            <person name="Liu J."/>
            <person name="Zhang X."/>
            <person name="Zhang Q."/>
            <person name="Hu W."/>
            <person name="Qin Y."/>
            <person name="Wang K."/>
            <person name="Chen L.Y."/>
            <person name="Shirley N."/>
            <person name="Lin Y.R."/>
            <person name="Liu L.Y."/>
            <person name="Hernandez A.G."/>
            <person name="Wright C.L."/>
            <person name="Bulone V."/>
            <person name="Tuskan G.A."/>
            <person name="Heath K."/>
            <person name="Zee F."/>
            <person name="Moore P.H."/>
            <person name="Sunkar R."/>
            <person name="Leebens-Mack J.H."/>
            <person name="Mockler T."/>
            <person name="Bennetzen J.L."/>
            <person name="Freeling M."/>
            <person name="Sankoff D."/>
            <person name="Paterson A.H."/>
            <person name="Zhu X."/>
            <person name="Yang X."/>
            <person name="Smith J.A."/>
            <person name="Cushman J.C."/>
            <person name="Paull R.E."/>
            <person name="Yu Q."/>
        </authorList>
    </citation>
    <scope>NUCLEOTIDE SEQUENCE [LARGE SCALE GENOMIC DNA]</scope>
    <source>
        <strain evidence="11">cv. F153</strain>
    </source>
</reference>
<dbReference type="RefSeq" id="XP_020095222.1">
    <property type="nucleotide sequence ID" value="XM_020239633.1"/>
</dbReference>
<comment type="function">
    <text evidence="6">Possesses non-specific lipolytic acyl hydrolase (LAH) activity. Hydrolyzes phospholipids as well as galactolipids. May play a role in disease resistance.</text>
</comment>
<keyword evidence="11" id="KW-1185">Reference proteome</keyword>
<dbReference type="RefSeq" id="XP_020095248.1">
    <property type="nucleotide sequence ID" value="XM_020239659.1"/>
</dbReference>
<organism evidence="12">
    <name type="scientific">Ananas comosus</name>
    <name type="common">Pineapple</name>
    <name type="synonym">Ananas ananas</name>
    <dbReference type="NCBI Taxonomy" id="4615"/>
    <lineage>
        <taxon>Eukaryota</taxon>
        <taxon>Viridiplantae</taxon>
        <taxon>Streptophyta</taxon>
        <taxon>Embryophyta</taxon>
        <taxon>Tracheophyta</taxon>
        <taxon>Spermatophyta</taxon>
        <taxon>Magnoliopsida</taxon>
        <taxon>Liliopsida</taxon>
        <taxon>Poales</taxon>
        <taxon>Bromeliaceae</taxon>
        <taxon>Bromelioideae</taxon>
        <taxon>Ananas</taxon>
    </lineage>
</organism>
<keyword evidence="5 7" id="KW-0443">Lipid metabolism</keyword>
<dbReference type="EC" id="3.1.1.-" evidence="8"/>
<evidence type="ECO:0000256" key="7">
    <source>
        <dbReference type="PROSITE-ProRule" id="PRU01161"/>
    </source>
</evidence>
<dbReference type="PANTHER" id="PTHR32176:SF99">
    <property type="entry name" value="PATATIN"/>
    <property type="match status" value="1"/>
</dbReference>
<feature type="domain" description="PNPLA" evidence="10">
    <location>
        <begin position="60"/>
        <end position="272"/>
    </location>
</feature>
<feature type="short sequence motif" description="GXGXXG" evidence="7">
    <location>
        <begin position="64"/>
        <end position="69"/>
    </location>
</feature>
<dbReference type="PROSITE" id="PS51635">
    <property type="entry name" value="PNPLA"/>
    <property type="match status" value="1"/>
</dbReference>
<feature type="signal peptide" evidence="9">
    <location>
        <begin position="1"/>
        <end position="18"/>
    </location>
</feature>
<dbReference type="RefSeq" id="XP_020095232.1">
    <property type="nucleotide sequence ID" value="XM_020239643.1"/>
</dbReference>
<keyword evidence="2 7" id="KW-0378">Hydrolase</keyword>
<dbReference type="OrthoDB" id="1658288at2759"/>
<protein>
    <recommendedName>
        <fullName evidence="8">Patatin</fullName>
        <ecNumber evidence="8">3.1.1.-</ecNumber>
    </recommendedName>
</protein>
<feature type="active site" description="Nucleophile" evidence="7">
    <location>
        <position position="104"/>
    </location>
</feature>
<proteinExistence type="inferred from homology"/>
<evidence type="ECO:0000313" key="15">
    <source>
        <dbReference type="RefSeq" id="XP_020095240.1"/>
    </source>
</evidence>
<dbReference type="GO" id="GO:0016042">
    <property type="term" value="P:lipid catabolic process"/>
    <property type="evidence" value="ECO:0007669"/>
    <property type="project" value="UniProtKB-UniRule"/>
</dbReference>
<comment type="similarity">
    <text evidence="1 8">Belongs to the patatin family.</text>
</comment>
<evidence type="ECO:0000256" key="9">
    <source>
        <dbReference type="SAM" id="SignalP"/>
    </source>
</evidence>
<dbReference type="FunFam" id="3.40.1090.10:FF:000005">
    <property type="entry name" value="Patatin"/>
    <property type="match status" value="1"/>
</dbReference>
<keyword evidence="4 7" id="KW-0442">Lipid degradation</keyword>
<keyword evidence="9" id="KW-0732">Signal</keyword>
<sequence>MMLLATTLLLFIYEFSCSAPPVGIKPSKLPHLRKNRKACSQMADDFAHLPPCKGELITVLSIDGGGVRGIIPGVILEFLESRLQDYDGKDARIADYFDVIAGTSTGGLLTAMLTAPAPDNVKRPLFEAKDIVQFYLRHCPYMFPQRRSGIFSYFAKTRDMLGIIKGPKYDGKYLHKLVNDVLGGTKLDQTLTNVVIPAFDIKLLQPTIFSTFKAKAHCVKNPRLADVCISTSAAPTYLPAHYFETKDDEGSSQSFHLVDGGVAANNPTLVAMGQVTKEVDRKNKEFPAEMKPLDYRKYLVISIGTGAPLQEGKFDARKASKWGAFGWLVGEGTTPLIDIFFQASSDMVDIHAACLFEAIQCSDKYLHIQEDNLVGDVASMDVTTEKNLGDLVQAGKALLKKQIHVLDIESGKLKPHETVGKDVTNEVALDNFAKLLSEERKRRLKN</sequence>
<evidence type="ECO:0000256" key="4">
    <source>
        <dbReference type="ARBA" id="ARBA00022963"/>
    </source>
</evidence>
<name>A0A6P5FQ84_ANACO</name>
<dbReference type="GO" id="GO:0006952">
    <property type="term" value="P:defense response"/>
    <property type="evidence" value="ECO:0007669"/>
    <property type="project" value="UniProtKB-KW"/>
</dbReference>
<accession>A0A6P5FQ84</accession>
<comment type="function">
    <text evidence="8">Lipolytic acyl hydrolase (LAH).</text>
</comment>
<evidence type="ECO:0000313" key="13">
    <source>
        <dbReference type="RefSeq" id="XP_020095222.1"/>
    </source>
</evidence>
<evidence type="ECO:0000256" key="8">
    <source>
        <dbReference type="RuleBase" id="RU361262"/>
    </source>
</evidence>
<dbReference type="GO" id="GO:0047372">
    <property type="term" value="F:monoacylglycerol lipase activity"/>
    <property type="evidence" value="ECO:0007669"/>
    <property type="project" value="TreeGrafter"/>
</dbReference>
<dbReference type="GeneID" id="109714893"/>
<feature type="short sequence motif" description="GXSXG" evidence="7">
    <location>
        <begin position="102"/>
        <end position="106"/>
    </location>
</feature>
<dbReference type="CDD" id="cd07214">
    <property type="entry name" value="Pat17_isozyme_like"/>
    <property type="match status" value="1"/>
</dbReference>
<evidence type="ECO:0000259" key="10">
    <source>
        <dbReference type="PROSITE" id="PS51635"/>
    </source>
</evidence>
<dbReference type="Pfam" id="PF01734">
    <property type="entry name" value="Patatin"/>
    <property type="match status" value="1"/>
</dbReference>
<dbReference type="SUPFAM" id="SSF52151">
    <property type="entry name" value="FabD/lysophospholipase-like"/>
    <property type="match status" value="1"/>
</dbReference>
<gene>
    <name evidence="12 13 14 15 16" type="primary">LOC109714893</name>
</gene>
<evidence type="ECO:0000256" key="1">
    <source>
        <dbReference type="ARBA" id="ARBA00010240"/>
    </source>
</evidence>
<comment type="domain">
    <text evidence="8">The nitrogen atoms of the two glycine residues in the GGXR motif define the oxyanion hole, and stabilize the oxyanion that forms during the nucleophilic attack by the catalytic serine during substrate cleavage.</text>
</comment>
<feature type="short sequence motif" description="DGA/G" evidence="7">
    <location>
        <begin position="259"/>
        <end position="261"/>
    </location>
</feature>
<evidence type="ECO:0000313" key="16">
    <source>
        <dbReference type="RefSeq" id="XP_020095248.1"/>
    </source>
</evidence>
<reference evidence="12 13" key="2">
    <citation type="submission" date="2025-04" db="UniProtKB">
        <authorList>
            <consortium name="RefSeq"/>
        </authorList>
    </citation>
    <scope>IDENTIFICATION</scope>
    <source>
        <tissue evidence="12 13">Leaf</tissue>
    </source>
</reference>
<dbReference type="RefSeq" id="XP_020095240.1">
    <property type="nucleotide sequence ID" value="XM_020239651.1"/>
</dbReference>
<dbReference type="InterPro" id="IPR002641">
    <property type="entry name" value="PNPLA_dom"/>
</dbReference>
<evidence type="ECO:0000256" key="2">
    <source>
        <dbReference type="ARBA" id="ARBA00022801"/>
    </source>
</evidence>
<evidence type="ECO:0000256" key="5">
    <source>
        <dbReference type="ARBA" id="ARBA00023098"/>
    </source>
</evidence>
<dbReference type="PANTHER" id="PTHR32176">
    <property type="entry name" value="XYLOSE ISOMERASE"/>
    <property type="match status" value="1"/>
</dbReference>
<keyword evidence="3" id="KW-0611">Plant defense</keyword>
<dbReference type="Gene3D" id="3.40.1090.10">
    <property type="entry name" value="Cytosolic phospholipase A2 catalytic domain"/>
    <property type="match status" value="1"/>
</dbReference>